<dbReference type="EMBL" id="JABZSQ010000025">
    <property type="protein sequence ID" value="MBF1414444.1"/>
    <property type="molecule type" value="Genomic_DNA"/>
</dbReference>
<evidence type="ECO:0000313" key="3">
    <source>
        <dbReference type="Proteomes" id="UP000757461"/>
    </source>
</evidence>
<feature type="non-terminal residue" evidence="2">
    <location>
        <position position="28"/>
    </location>
</feature>
<dbReference type="SUPFAM" id="SSF50104">
    <property type="entry name" value="Translation proteins SH3-like domain"/>
    <property type="match status" value="1"/>
</dbReference>
<keyword evidence="2" id="KW-0648">Protein biosynthesis</keyword>
<accession>A0A930HWZ4</accession>
<keyword evidence="2" id="KW-0251">Elongation factor</keyword>
<dbReference type="Pfam" id="PF08207">
    <property type="entry name" value="EFP_N"/>
    <property type="match status" value="1"/>
</dbReference>
<evidence type="ECO:0000313" key="2">
    <source>
        <dbReference type="EMBL" id="MBF1414444.1"/>
    </source>
</evidence>
<dbReference type="Gene3D" id="2.30.30.30">
    <property type="match status" value="1"/>
</dbReference>
<comment type="caution">
    <text evidence="2">The sequence shown here is derived from an EMBL/GenBank/DDBJ whole genome shotgun (WGS) entry which is preliminary data.</text>
</comment>
<dbReference type="Proteomes" id="UP000757461">
    <property type="component" value="Unassembled WGS sequence"/>
</dbReference>
<dbReference type="InterPro" id="IPR008991">
    <property type="entry name" value="Translation_prot_SH3-like_sf"/>
</dbReference>
<dbReference type="GO" id="GO:0003746">
    <property type="term" value="F:translation elongation factor activity"/>
    <property type="evidence" value="ECO:0007669"/>
    <property type="project" value="UniProtKB-KW"/>
</dbReference>
<dbReference type="AlphaFoldDB" id="A0A930HWZ4"/>
<feature type="domain" description="Translation elongation factor KOW-like" evidence="1">
    <location>
        <begin position="4"/>
        <end position="27"/>
    </location>
</feature>
<protein>
    <submittedName>
        <fullName evidence="2">Elongation factor P</fullName>
    </submittedName>
</protein>
<gene>
    <name evidence="2" type="ORF">HXN33_02570</name>
</gene>
<organism evidence="2 3">
    <name type="scientific">Prevotella histicola</name>
    <dbReference type="NCBI Taxonomy" id="470565"/>
    <lineage>
        <taxon>Bacteria</taxon>
        <taxon>Pseudomonadati</taxon>
        <taxon>Bacteroidota</taxon>
        <taxon>Bacteroidia</taxon>
        <taxon>Bacteroidales</taxon>
        <taxon>Prevotellaceae</taxon>
        <taxon>Prevotella</taxon>
    </lineage>
</organism>
<proteinExistence type="predicted"/>
<reference evidence="2" key="1">
    <citation type="submission" date="2020-04" db="EMBL/GenBank/DDBJ databases">
        <title>Deep metagenomics examines the oral microbiome during advanced dental caries in children, revealing novel taxa and co-occurrences with host molecules.</title>
        <authorList>
            <person name="Baker J.L."/>
            <person name="Morton J.T."/>
            <person name="Dinis M."/>
            <person name="Alvarez R."/>
            <person name="Tran N.C."/>
            <person name="Knight R."/>
            <person name="Edlund A."/>
        </authorList>
    </citation>
    <scope>NUCLEOTIDE SEQUENCE</scope>
    <source>
        <strain evidence="2">JCVI_25_bin.9</strain>
    </source>
</reference>
<sequence length="28" mass="3320">MINSQEIKIGTCIRLDGKIWTCIDFQHR</sequence>
<name>A0A930HWZ4_9BACT</name>
<dbReference type="InterPro" id="IPR013185">
    <property type="entry name" value="Transl_elong_KOW-like"/>
</dbReference>
<dbReference type="InterPro" id="IPR014722">
    <property type="entry name" value="Rib_uL2_dom2"/>
</dbReference>
<evidence type="ECO:0000259" key="1">
    <source>
        <dbReference type="Pfam" id="PF08207"/>
    </source>
</evidence>